<comment type="similarity">
    <text evidence="1">Belongs to the FAD-binding oxidoreductase/transferase type 4 family.</text>
</comment>
<name>A0AAX4NJL0_9ARCH</name>
<sequence>MEPSEAWDGNVEVPDLKTDSDLAGYLSMILKKNNFTLNPEERFVHSFGQSSLEICRMRDGIFPDIVDAVVFSEYSEIKPLLKLDLEKGFQITIYGGGTSVTGGHIFKRRGRVVSLDTKNLKEFRRGIGYVVLGAGFKGQEAENLINTHGLTLGNFPESIKFSTIGGWIATIASGQESNQYGGIENILLSAKVSRSDGEVQQPLVPRESSLLDTKTLALGSEGRRGLITEAALNTYRSPANRSFSVYFFRTFSEGINAIKKIRNLPSVIRLSDEPETMFSMGTAHEDTMKRVLRRYISARGAQKGSMLIVMNNDASALLNIPGAIYTGPRIGRKWFRERYARPYIRNELWKRGIVSDTLETSASWDNVEPLHSKVLDAFSEKPLKLVVKGSFFPIFPISTIQDLP</sequence>
<protein>
    <submittedName>
        <fullName evidence="3">FAD-binding oxidoreductase</fullName>
    </submittedName>
</protein>
<keyword evidence="4" id="KW-1185">Reference proteome</keyword>
<organism evidence="3 4">
    <name type="scientific">Oxyplasma meridianum</name>
    <dbReference type="NCBI Taxonomy" id="3073602"/>
    <lineage>
        <taxon>Archaea</taxon>
        <taxon>Methanobacteriati</taxon>
        <taxon>Thermoplasmatota</taxon>
        <taxon>Thermoplasmata</taxon>
        <taxon>Thermoplasmatales</taxon>
        <taxon>Thermoplasmataceae</taxon>
        <taxon>Oxyplasma</taxon>
    </lineage>
</organism>
<dbReference type="SUPFAM" id="SSF56176">
    <property type="entry name" value="FAD-binding/transporter-associated domain-like"/>
    <property type="match status" value="1"/>
</dbReference>
<dbReference type="GO" id="GO:0008610">
    <property type="term" value="P:lipid biosynthetic process"/>
    <property type="evidence" value="ECO:0007669"/>
    <property type="project" value="InterPro"/>
</dbReference>
<dbReference type="InterPro" id="IPR036318">
    <property type="entry name" value="FAD-bd_PCMH-like_sf"/>
</dbReference>
<dbReference type="GeneID" id="95968455"/>
<dbReference type="PANTHER" id="PTHR46568">
    <property type="entry name" value="ALKYLDIHYDROXYACETONEPHOSPHATE SYNTHASE, PEROXISOMAL"/>
    <property type="match status" value="1"/>
</dbReference>
<feature type="domain" description="FAD-binding PCMH-type" evidence="2">
    <location>
        <begin position="58"/>
        <end position="237"/>
    </location>
</feature>
<dbReference type="InterPro" id="IPR016166">
    <property type="entry name" value="FAD-bd_PCMH"/>
</dbReference>
<dbReference type="InterPro" id="IPR006094">
    <property type="entry name" value="Oxid_FAD_bind_N"/>
</dbReference>
<gene>
    <name evidence="3" type="ORF">OXIME_001717</name>
</gene>
<dbReference type="Gene3D" id="3.30.70.3450">
    <property type="match status" value="1"/>
</dbReference>
<dbReference type="PANTHER" id="PTHR46568:SF1">
    <property type="entry name" value="ALKYLDIHYDROXYACETONEPHOSPHATE SYNTHASE, PEROXISOMAL"/>
    <property type="match status" value="1"/>
</dbReference>
<dbReference type="RefSeq" id="WP_393971439.1">
    <property type="nucleotide sequence ID" value="NZ_CP133772.1"/>
</dbReference>
<dbReference type="InterPro" id="IPR025650">
    <property type="entry name" value="Alkyl-DHAP_Synthase"/>
</dbReference>
<evidence type="ECO:0000313" key="3">
    <source>
        <dbReference type="EMBL" id="WYY01120.1"/>
    </source>
</evidence>
<dbReference type="Gene3D" id="3.30.43.10">
    <property type="entry name" value="Uridine Diphospho-n-acetylenolpyruvylglucosamine Reductase, domain 2"/>
    <property type="match status" value="1"/>
</dbReference>
<dbReference type="EMBL" id="CP133772">
    <property type="protein sequence ID" value="WYY01120.1"/>
    <property type="molecule type" value="Genomic_DNA"/>
</dbReference>
<proteinExistence type="inferred from homology"/>
<dbReference type="Pfam" id="PF01565">
    <property type="entry name" value="FAD_binding_4"/>
    <property type="match status" value="1"/>
</dbReference>
<dbReference type="GO" id="GO:0071949">
    <property type="term" value="F:FAD binding"/>
    <property type="evidence" value="ECO:0007669"/>
    <property type="project" value="InterPro"/>
</dbReference>
<evidence type="ECO:0000259" key="2">
    <source>
        <dbReference type="PROSITE" id="PS51387"/>
    </source>
</evidence>
<dbReference type="Proteomes" id="UP001451606">
    <property type="component" value="Chromosome"/>
</dbReference>
<evidence type="ECO:0000256" key="1">
    <source>
        <dbReference type="ARBA" id="ARBA00008000"/>
    </source>
</evidence>
<dbReference type="Gene3D" id="3.30.300.330">
    <property type="match status" value="1"/>
</dbReference>
<dbReference type="KEGG" id="omr:OXIME_001717"/>
<dbReference type="AlphaFoldDB" id="A0AAX4NJL0"/>
<dbReference type="Gene3D" id="3.30.465.10">
    <property type="match status" value="1"/>
</dbReference>
<dbReference type="GO" id="GO:0008609">
    <property type="term" value="F:alkylglycerone-phosphate synthase activity"/>
    <property type="evidence" value="ECO:0007669"/>
    <property type="project" value="InterPro"/>
</dbReference>
<dbReference type="PROSITE" id="PS51387">
    <property type="entry name" value="FAD_PCMH"/>
    <property type="match status" value="1"/>
</dbReference>
<dbReference type="InterPro" id="IPR016167">
    <property type="entry name" value="FAD-bd_PCMH_sub1"/>
</dbReference>
<reference evidence="3 4" key="1">
    <citation type="submission" date="2023-09" db="EMBL/GenBank/DDBJ databases">
        <authorList>
            <person name="Golyshina O.V."/>
            <person name="Lunev E.A."/>
            <person name="Bargiela R."/>
            <person name="Gaines M.C."/>
            <person name="Daum B."/>
            <person name="Bale N.J."/>
            <person name="Koenen M."/>
            <person name="Sinninghe Damst J.S."/>
            <person name="Yakimov M."/>
            <person name="Golyshin P.N."/>
        </authorList>
    </citation>
    <scope>NUCLEOTIDE SEQUENCE [LARGE SCALE GENOMIC DNA]</scope>
    <source>
        <strain evidence="3 4">M1</strain>
    </source>
</reference>
<accession>A0AAX4NJL0</accession>
<dbReference type="InterPro" id="IPR016169">
    <property type="entry name" value="FAD-bd_PCMH_sub2"/>
</dbReference>
<evidence type="ECO:0000313" key="4">
    <source>
        <dbReference type="Proteomes" id="UP001451606"/>
    </source>
</evidence>